<keyword evidence="3" id="KW-1185">Reference proteome</keyword>
<accession>A0A840AH90</accession>
<dbReference type="Proteomes" id="UP000553193">
    <property type="component" value="Unassembled WGS sequence"/>
</dbReference>
<dbReference type="EMBL" id="JACIDJ010000005">
    <property type="protein sequence ID" value="MBB3899534.1"/>
    <property type="molecule type" value="Genomic_DNA"/>
</dbReference>
<proteinExistence type="predicted"/>
<feature type="chain" id="PRO_5032371653" evidence="1">
    <location>
        <begin position="28"/>
        <end position="225"/>
    </location>
</feature>
<organism evidence="2 3">
    <name type="scientific">Roseococcus suduntuyensis</name>
    <dbReference type="NCBI Taxonomy" id="455361"/>
    <lineage>
        <taxon>Bacteria</taxon>
        <taxon>Pseudomonadati</taxon>
        <taxon>Pseudomonadota</taxon>
        <taxon>Alphaproteobacteria</taxon>
        <taxon>Acetobacterales</taxon>
        <taxon>Roseomonadaceae</taxon>
        <taxon>Roseococcus</taxon>
    </lineage>
</organism>
<gene>
    <name evidence="2" type="ORF">GGQ83_002986</name>
</gene>
<evidence type="ECO:0000256" key="1">
    <source>
        <dbReference type="SAM" id="SignalP"/>
    </source>
</evidence>
<dbReference type="AlphaFoldDB" id="A0A840AH90"/>
<comment type="caution">
    <text evidence="2">The sequence shown here is derived from an EMBL/GenBank/DDBJ whole genome shotgun (WGS) entry which is preliminary data.</text>
</comment>
<sequence>MPARMRAALRRGLLGLMLTGVFCLPLAAQDNPLVQRGVPAEATAANAVAARELAQASAARIAFQRMAEALGESRSAPPASQLDSMVAAIIIEEERTTATRYIGRVTVQFSPGAVSAALGRSVGGGMAGGPAPGTGGLALNIPMAATSTIEAEAVLGSLPAWLELRRRMMQSGSVVSVEVLAMNMDTARVRLGLRSLPVEAASSLSAMGLFVDSGGPVWQVGLGGR</sequence>
<keyword evidence="1" id="KW-0732">Signal</keyword>
<protein>
    <submittedName>
        <fullName evidence="2">Uncharacterized protein</fullName>
    </submittedName>
</protein>
<evidence type="ECO:0000313" key="3">
    <source>
        <dbReference type="Proteomes" id="UP000553193"/>
    </source>
</evidence>
<name>A0A840AH90_9PROT</name>
<reference evidence="2 3" key="1">
    <citation type="submission" date="2020-08" db="EMBL/GenBank/DDBJ databases">
        <title>Genomic Encyclopedia of Type Strains, Phase IV (KMG-IV): sequencing the most valuable type-strain genomes for metagenomic binning, comparative biology and taxonomic classification.</title>
        <authorList>
            <person name="Goeker M."/>
        </authorList>
    </citation>
    <scope>NUCLEOTIDE SEQUENCE [LARGE SCALE GENOMIC DNA]</scope>
    <source>
        <strain evidence="2 3">DSM 19979</strain>
    </source>
</reference>
<feature type="signal peptide" evidence="1">
    <location>
        <begin position="1"/>
        <end position="27"/>
    </location>
</feature>
<evidence type="ECO:0000313" key="2">
    <source>
        <dbReference type="EMBL" id="MBB3899534.1"/>
    </source>
</evidence>